<keyword evidence="2" id="KW-0333">Golgi apparatus</keyword>
<dbReference type="PANTHER" id="PTHR11675">
    <property type="entry name" value="N-ACETYLGALACTOSAMINYLTRANSFERASE"/>
    <property type="match status" value="1"/>
</dbReference>
<dbReference type="SUPFAM" id="SSF53448">
    <property type="entry name" value="Nucleotide-diphospho-sugar transferases"/>
    <property type="match status" value="1"/>
</dbReference>
<protein>
    <recommendedName>
        <fullName evidence="2">Polypeptide N-acetylgalactosaminyltransferase</fullName>
        <ecNumber evidence="2">2.4.1.-</ecNumber>
    </recommendedName>
    <alternativeName>
        <fullName evidence="2">Protein-UDP acetylgalactosaminyltransferase</fullName>
    </alternativeName>
</protein>
<dbReference type="InterPro" id="IPR035992">
    <property type="entry name" value="Ricin_B-like_lectins"/>
</dbReference>
<evidence type="ECO:0000313" key="5">
    <source>
        <dbReference type="Proteomes" id="UP001208570"/>
    </source>
</evidence>
<keyword evidence="2" id="KW-0464">Manganese</keyword>
<dbReference type="GO" id="GO:0006493">
    <property type="term" value="P:protein O-linked glycosylation"/>
    <property type="evidence" value="ECO:0007669"/>
    <property type="project" value="TreeGrafter"/>
</dbReference>
<dbReference type="Proteomes" id="UP001208570">
    <property type="component" value="Unassembled WGS sequence"/>
</dbReference>
<organism evidence="4 5">
    <name type="scientific">Paralvinella palmiformis</name>
    <dbReference type="NCBI Taxonomy" id="53620"/>
    <lineage>
        <taxon>Eukaryota</taxon>
        <taxon>Metazoa</taxon>
        <taxon>Spiralia</taxon>
        <taxon>Lophotrochozoa</taxon>
        <taxon>Annelida</taxon>
        <taxon>Polychaeta</taxon>
        <taxon>Sedentaria</taxon>
        <taxon>Canalipalpata</taxon>
        <taxon>Terebellida</taxon>
        <taxon>Terebelliformia</taxon>
        <taxon>Alvinellidae</taxon>
        <taxon>Paralvinella</taxon>
    </lineage>
</organism>
<dbReference type="PANTHER" id="PTHR11675:SF119">
    <property type="entry name" value="POLYPEPTIDE N-ACETYLGALACTOSAMINYLTRANSFERASE 2"/>
    <property type="match status" value="1"/>
</dbReference>
<dbReference type="AlphaFoldDB" id="A0AAD9MMP2"/>
<comment type="similarity">
    <text evidence="2">Belongs to the glycosyltransferase 2 family. GalNAc-T subfamily.</text>
</comment>
<dbReference type="EMBL" id="JAODUP010001567">
    <property type="protein sequence ID" value="KAK2139897.1"/>
    <property type="molecule type" value="Genomic_DNA"/>
</dbReference>
<dbReference type="GO" id="GO:0030246">
    <property type="term" value="F:carbohydrate binding"/>
    <property type="evidence" value="ECO:0007669"/>
    <property type="project" value="UniProtKB-KW"/>
</dbReference>
<accession>A0AAD9MMP2</accession>
<comment type="cofactor">
    <cofactor evidence="2">
        <name>Mn(2+)</name>
        <dbReference type="ChEBI" id="CHEBI:29035"/>
    </cofactor>
</comment>
<dbReference type="InterPro" id="IPR029044">
    <property type="entry name" value="Nucleotide-diphossugar_trans"/>
</dbReference>
<dbReference type="Pfam" id="PF00535">
    <property type="entry name" value="Glycos_transf_2"/>
    <property type="match status" value="1"/>
</dbReference>
<keyword evidence="1 2" id="KW-1015">Disulfide bond</keyword>
<gene>
    <name evidence="4" type="ORF">LSH36_1568g00016</name>
</gene>
<keyword evidence="2" id="KW-0430">Lectin</keyword>
<dbReference type="PROSITE" id="PS50231">
    <property type="entry name" value="RICIN_B_LECTIN"/>
    <property type="match status" value="1"/>
</dbReference>
<reference evidence="4" key="1">
    <citation type="journal article" date="2023" name="Mol. Biol. Evol.">
        <title>Third-Generation Sequencing Reveals the Adaptive Role of the Epigenome in Three Deep-Sea Polychaetes.</title>
        <authorList>
            <person name="Perez M."/>
            <person name="Aroh O."/>
            <person name="Sun Y."/>
            <person name="Lan Y."/>
            <person name="Juniper S.K."/>
            <person name="Young C.R."/>
            <person name="Angers B."/>
            <person name="Qian P.Y."/>
        </authorList>
    </citation>
    <scope>NUCLEOTIDE SEQUENCE</scope>
    <source>
        <strain evidence="4">P08H-3</strain>
    </source>
</reference>
<feature type="transmembrane region" description="Helical" evidence="2">
    <location>
        <begin position="9"/>
        <end position="28"/>
    </location>
</feature>
<dbReference type="Gene3D" id="3.90.550.10">
    <property type="entry name" value="Spore Coat Polysaccharide Biosynthesis Protein SpsA, Chain A"/>
    <property type="match status" value="1"/>
</dbReference>
<comment type="pathway">
    <text evidence="2">Protein modification; protein glycosylation.</text>
</comment>
<dbReference type="EC" id="2.4.1.-" evidence="2"/>
<evidence type="ECO:0000313" key="4">
    <source>
        <dbReference type="EMBL" id="KAK2139897.1"/>
    </source>
</evidence>
<dbReference type="GO" id="GO:0004653">
    <property type="term" value="F:polypeptide N-acetylgalactosaminyltransferase activity"/>
    <property type="evidence" value="ECO:0007669"/>
    <property type="project" value="TreeGrafter"/>
</dbReference>
<sequence length="591" mass="69711">MRDKVIRKWVVQIFLISVITTVILMLHLSRTQTHEADTKRAIENRKQQILDKLRLERVHELQMTIFQQLKRPPDEKYNINVSMSDRLPLERDILDSRPEQCKHIVYNVNALPTITVIIPFYNEALSMLLRTVHSILTRTPSVLLKEIILVNDASPNEDLAEPLEKYVKLLPKVQLVQTMKREGLIRARMIGAGMASGEVLMFQDAHTENNVQWAEPLLVEIRKNKMTVIQPQIDAIEQWTIEYTGSQMDVPRGGFTWDLRYVWMRMPEHERKRVGAVWKPHRTGTLVGCALMVHKETFFKLGGFDDGMNVWGGENIELAFRYWLCGGQVLNHPCSRVGHVFKPFAYSFDGDREVIVQKNQMRIAELWMDDWKKYFYAATYAWVFKRTYLNKEERATLEKRRQIKESNGCRKGFKWYMDTIVQEIPTPKMEAQYYGEVTNLKSEACLYLANDSYVAMTYSCFFHRLFPENIFYIDTNGRLLHQKSQECIRIETSTWLLKLGPCLTDNKDEKWDVISTNFYEGAIRVKIFHPNTQKIEDMCVTQVTNINKVHYREQMAQVLPCETDKHSEFQLWRWQYKFDFNYNFDPPQNED</sequence>
<name>A0AAD9MMP2_9ANNE</name>
<evidence type="ECO:0000256" key="1">
    <source>
        <dbReference type="ARBA" id="ARBA00023157"/>
    </source>
</evidence>
<evidence type="ECO:0000259" key="3">
    <source>
        <dbReference type="Pfam" id="PF00535"/>
    </source>
</evidence>
<keyword evidence="2" id="KW-0328">Glycosyltransferase</keyword>
<comment type="subcellular location">
    <subcellularLocation>
        <location evidence="2">Golgi apparatus membrane</location>
        <topology evidence="2">Single-pass type II membrane protein</topology>
    </subcellularLocation>
</comment>
<keyword evidence="2" id="KW-0472">Membrane</keyword>
<feature type="domain" description="Glycosyltransferase 2-like" evidence="3">
    <location>
        <begin position="115"/>
        <end position="290"/>
    </location>
</feature>
<keyword evidence="5" id="KW-1185">Reference proteome</keyword>
<keyword evidence="2" id="KW-0808">Transferase</keyword>
<dbReference type="SUPFAM" id="SSF50370">
    <property type="entry name" value="Ricin B-like lectins"/>
    <property type="match status" value="1"/>
</dbReference>
<keyword evidence="2" id="KW-1133">Transmembrane helix</keyword>
<dbReference type="InterPro" id="IPR001173">
    <property type="entry name" value="Glyco_trans_2-like"/>
</dbReference>
<keyword evidence="2" id="KW-0812">Transmembrane</keyword>
<evidence type="ECO:0000256" key="2">
    <source>
        <dbReference type="RuleBase" id="RU361242"/>
    </source>
</evidence>
<comment type="caution">
    <text evidence="4">The sequence shown here is derived from an EMBL/GenBank/DDBJ whole genome shotgun (WGS) entry which is preliminary data.</text>
</comment>
<proteinExistence type="inferred from homology"/>
<dbReference type="GO" id="GO:0000139">
    <property type="term" value="C:Golgi membrane"/>
    <property type="evidence" value="ECO:0007669"/>
    <property type="project" value="UniProtKB-SubCell"/>
</dbReference>